<evidence type="ECO:0000313" key="1">
    <source>
        <dbReference type="EMBL" id="SEG89332.1"/>
    </source>
</evidence>
<gene>
    <name evidence="1" type="ORF">SAMN05444920_106432</name>
</gene>
<name>A0A1H6DVC9_9ACTN</name>
<dbReference type="AlphaFoldDB" id="A0A1H6DVC9"/>
<accession>A0A1H6DVC9</accession>
<organism evidence="1 2">
    <name type="scientific">Nonomuraea solani</name>
    <dbReference type="NCBI Taxonomy" id="1144553"/>
    <lineage>
        <taxon>Bacteria</taxon>
        <taxon>Bacillati</taxon>
        <taxon>Actinomycetota</taxon>
        <taxon>Actinomycetes</taxon>
        <taxon>Streptosporangiales</taxon>
        <taxon>Streptosporangiaceae</taxon>
        <taxon>Nonomuraea</taxon>
    </lineage>
</organism>
<sequence>MGAKNSAALCDLRVFVDQPAEAVTSDDLDIVLDRVGKGSQRSGREFRRPT</sequence>
<dbReference type="Proteomes" id="UP000236732">
    <property type="component" value="Unassembled WGS sequence"/>
</dbReference>
<protein>
    <submittedName>
        <fullName evidence="1">Uncharacterized protein</fullName>
    </submittedName>
</protein>
<reference evidence="1 2" key="1">
    <citation type="submission" date="2016-10" db="EMBL/GenBank/DDBJ databases">
        <authorList>
            <person name="de Groot N.N."/>
        </authorList>
    </citation>
    <scope>NUCLEOTIDE SEQUENCE [LARGE SCALE GENOMIC DNA]</scope>
    <source>
        <strain evidence="1 2">CGMCC 4.7037</strain>
    </source>
</reference>
<keyword evidence="2" id="KW-1185">Reference proteome</keyword>
<dbReference type="EMBL" id="FNVT01000006">
    <property type="protein sequence ID" value="SEG89332.1"/>
    <property type="molecule type" value="Genomic_DNA"/>
</dbReference>
<evidence type="ECO:0000313" key="2">
    <source>
        <dbReference type="Proteomes" id="UP000236732"/>
    </source>
</evidence>
<proteinExistence type="predicted"/>